<organism evidence="12 13">
    <name type="scientific">Floridaenema fluviatile BLCC-F154</name>
    <dbReference type="NCBI Taxonomy" id="3153640"/>
    <lineage>
        <taxon>Bacteria</taxon>
        <taxon>Bacillati</taxon>
        <taxon>Cyanobacteriota</taxon>
        <taxon>Cyanophyceae</taxon>
        <taxon>Oscillatoriophycideae</taxon>
        <taxon>Aerosakkonematales</taxon>
        <taxon>Aerosakkonemataceae</taxon>
        <taxon>Floridanema</taxon>
        <taxon>Floridanema fluviatile</taxon>
    </lineage>
</organism>
<dbReference type="Pfam" id="PF22590">
    <property type="entry name" value="Cas3-like_C_2"/>
    <property type="match status" value="1"/>
</dbReference>
<dbReference type="Gene3D" id="3.40.50.300">
    <property type="entry name" value="P-loop containing nucleotide triphosphate hydrolases"/>
    <property type="match status" value="1"/>
</dbReference>
<evidence type="ECO:0000256" key="5">
    <source>
        <dbReference type="ARBA" id="ARBA00022741"/>
    </source>
</evidence>
<protein>
    <submittedName>
        <fullName evidence="12">CRISPR-associated helicase Cas3</fullName>
    </submittedName>
</protein>
<evidence type="ECO:0000313" key="12">
    <source>
        <dbReference type="EMBL" id="MFB2934962.1"/>
    </source>
</evidence>
<sequence>MEIIEVSQTDLATIEGNRHRTFRAIATPLISEVILDDIQQNQRQRVIVICNTVSQAQGLFRDLDALNFEDKLKITLLHSRFLPEHRAQKEADIKAVFSEQWQADSYCHILIATQVIEAGLNITCEIMHTELCPMNSLLQRAGRCARFKGEKGEVCVYWSIQINPENGELGDRDFAEEPTEQKKSFLPYERELCELTWQVLEAHTQSEQVNQQVNFNLEQAWINRVHIAADSLQAERRKNDSAEFERKFNDAIFTGDRSVADDLIRHVDNRNVFVWNEPTFIDFDDNQQINPKKLLAFSVPLTTLLKVWREVQNLEYQIDWIFKRIESPKGKAAETYNLPICITVRSQNDLVYSWQILVNPRYVYYDEKIGLLIGVNVEGNNFISPNKPPKQAVSEYQYQMDTYVGHLGCMWKCWQESFSTISLKNGTWVKTKYGSVRHELLNTGGRFIQQKILTQLTITQAEELFEYLVLLAIFTHDLGKLQIKWQAVMRGWQAIAHSSFKGKPPKSHLLAHTDYNPEDEEQKQALKAYEAKHKRPNHAVESAFLAQYILQQSLFPLLQNEFNADNQQIFGVMYTVILAAGRHHSAWAKGWEIKEIRKVGDIQLHPEAQNAIAFSWRSMTRWLSKTLPLPTEAPNLNQSCYPIRELDLKRFSLNQMEYLQLYWLVVRALRLCDQRSVQL</sequence>
<keyword evidence="8" id="KW-0067">ATP-binding</keyword>
<proteinExistence type="inferred from homology"/>
<feature type="domain" description="HD Cas3-type" evidence="11">
    <location>
        <begin position="451"/>
        <end position="676"/>
    </location>
</feature>
<dbReference type="Proteomes" id="UP001576776">
    <property type="component" value="Unassembled WGS sequence"/>
</dbReference>
<dbReference type="InterPro" id="IPR006474">
    <property type="entry name" value="Helicase_Cas3_CRISPR-ass_core"/>
</dbReference>
<keyword evidence="9" id="KW-0051">Antiviral defense</keyword>
<comment type="similarity">
    <text evidence="2">In the central section; belongs to the CRISPR-associated helicase Cas3 family.</text>
</comment>
<evidence type="ECO:0000256" key="2">
    <source>
        <dbReference type="ARBA" id="ARBA00009046"/>
    </source>
</evidence>
<keyword evidence="4" id="KW-0479">Metal-binding</keyword>
<keyword evidence="3" id="KW-0540">Nuclease</keyword>
<dbReference type="SMART" id="SM00490">
    <property type="entry name" value="HELICc"/>
    <property type="match status" value="1"/>
</dbReference>
<evidence type="ECO:0000256" key="8">
    <source>
        <dbReference type="ARBA" id="ARBA00022840"/>
    </source>
</evidence>
<dbReference type="InterPro" id="IPR054712">
    <property type="entry name" value="Cas3-like_dom"/>
</dbReference>
<evidence type="ECO:0000256" key="10">
    <source>
        <dbReference type="ARBA" id="ARBA00038437"/>
    </source>
</evidence>
<evidence type="ECO:0000256" key="7">
    <source>
        <dbReference type="ARBA" id="ARBA00022806"/>
    </source>
</evidence>
<dbReference type="InterPro" id="IPR027417">
    <property type="entry name" value="P-loop_NTPase"/>
</dbReference>
<evidence type="ECO:0000259" key="11">
    <source>
        <dbReference type="PROSITE" id="PS51643"/>
    </source>
</evidence>
<comment type="similarity">
    <text evidence="10">Belongs to the DEAD box helicase family.</text>
</comment>
<dbReference type="NCBIfam" id="TIGR01587">
    <property type="entry name" value="cas3_core"/>
    <property type="match status" value="1"/>
</dbReference>
<dbReference type="EMBL" id="JBHFNS010000029">
    <property type="protein sequence ID" value="MFB2934962.1"/>
    <property type="molecule type" value="Genomic_DNA"/>
</dbReference>
<gene>
    <name evidence="12" type="primary">cas3</name>
    <name evidence="12" type="ORF">ACE1B6_06760</name>
</gene>
<reference evidence="12 13" key="1">
    <citation type="submission" date="2024-09" db="EMBL/GenBank/DDBJ databases">
        <title>Floridaenema gen nov. (Aerosakkonemataceae, Aerosakkonematales ord. nov., Cyanobacteria) from benthic tropical and subtropical fresh waters, with the description of four new species.</title>
        <authorList>
            <person name="Moretto J.A."/>
            <person name="Berthold D.E."/>
            <person name="Lefler F.W."/>
            <person name="Huang I.-S."/>
            <person name="Laughinghouse H. IV."/>
        </authorList>
    </citation>
    <scope>NUCLEOTIDE SEQUENCE [LARGE SCALE GENOMIC DNA]</scope>
    <source>
        <strain evidence="12 13">BLCC-F154</strain>
    </source>
</reference>
<dbReference type="PANTHER" id="PTHR47959">
    <property type="entry name" value="ATP-DEPENDENT RNA HELICASE RHLE-RELATED"/>
    <property type="match status" value="1"/>
</dbReference>
<evidence type="ECO:0000256" key="3">
    <source>
        <dbReference type="ARBA" id="ARBA00022722"/>
    </source>
</evidence>
<dbReference type="InterPro" id="IPR006483">
    <property type="entry name" value="CRISPR-assoc_Cas3_HD"/>
</dbReference>
<dbReference type="PANTHER" id="PTHR47959:SF16">
    <property type="entry name" value="CRISPR-ASSOCIATED NUCLEASE_HELICASE CAS3-RELATED"/>
    <property type="match status" value="1"/>
</dbReference>
<dbReference type="PROSITE" id="PS51643">
    <property type="entry name" value="HD_CAS3"/>
    <property type="match status" value="1"/>
</dbReference>
<dbReference type="InterPro" id="IPR038257">
    <property type="entry name" value="CRISPR-assoc_Cas3_HD_sf"/>
</dbReference>
<evidence type="ECO:0000256" key="4">
    <source>
        <dbReference type="ARBA" id="ARBA00022723"/>
    </source>
</evidence>
<dbReference type="InterPro" id="IPR050079">
    <property type="entry name" value="DEAD_box_RNA_helicase"/>
</dbReference>
<keyword evidence="6" id="KW-0378">Hydrolase</keyword>
<evidence type="ECO:0000256" key="1">
    <source>
        <dbReference type="ARBA" id="ARBA00006847"/>
    </source>
</evidence>
<comment type="caution">
    <text evidence="12">The sequence shown here is derived from an EMBL/GenBank/DDBJ whole genome shotgun (WGS) entry which is preliminary data.</text>
</comment>
<comment type="similarity">
    <text evidence="1">In the N-terminal section; belongs to the CRISPR-associated nuclease Cas3-HD family.</text>
</comment>
<dbReference type="RefSeq" id="WP_413256486.1">
    <property type="nucleotide sequence ID" value="NZ_JBHFNS010000029.1"/>
</dbReference>
<keyword evidence="5" id="KW-0547">Nucleotide-binding</keyword>
<accession>A0ABV4Y872</accession>
<evidence type="ECO:0000313" key="13">
    <source>
        <dbReference type="Proteomes" id="UP001576776"/>
    </source>
</evidence>
<keyword evidence="7" id="KW-0347">Helicase</keyword>
<keyword evidence="13" id="KW-1185">Reference proteome</keyword>
<name>A0ABV4Y872_9CYAN</name>
<evidence type="ECO:0000256" key="6">
    <source>
        <dbReference type="ARBA" id="ARBA00022801"/>
    </source>
</evidence>
<evidence type="ECO:0000256" key="9">
    <source>
        <dbReference type="ARBA" id="ARBA00023118"/>
    </source>
</evidence>
<dbReference type="Gene3D" id="1.10.3210.30">
    <property type="match status" value="1"/>
</dbReference>
<dbReference type="SUPFAM" id="SSF52540">
    <property type="entry name" value="P-loop containing nucleoside triphosphate hydrolases"/>
    <property type="match status" value="1"/>
</dbReference>
<dbReference type="InterPro" id="IPR001650">
    <property type="entry name" value="Helicase_C-like"/>
</dbReference>